<evidence type="ECO:0000313" key="1">
    <source>
        <dbReference type="EMBL" id="GMH16008.1"/>
    </source>
</evidence>
<sequence>MGWVTDGCGVGDRHWWKLKAASGCRSIVMETGVVGIGLPECCHGNTGCGHWPPPENFGFFQTSGFFQTTLIR</sequence>
<dbReference type="EMBL" id="BSYO01000016">
    <property type="protein sequence ID" value="GMH16008.1"/>
    <property type="molecule type" value="Genomic_DNA"/>
</dbReference>
<accession>A0AAD3SQ60</accession>
<gene>
    <name evidence="1" type="ORF">Nepgr_017849</name>
</gene>
<name>A0AAD3SQ60_NEPGR</name>
<keyword evidence="2" id="KW-1185">Reference proteome</keyword>
<comment type="caution">
    <text evidence="1">The sequence shown here is derived from an EMBL/GenBank/DDBJ whole genome shotgun (WGS) entry which is preliminary data.</text>
</comment>
<proteinExistence type="predicted"/>
<dbReference type="AlphaFoldDB" id="A0AAD3SQ60"/>
<organism evidence="1 2">
    <name type="scientific">Nepenthes gracilis</name>
    <name type="common">Slender pitcher plant</name>
    <dbReference type="NCBI Taxonomy" id="150966"/>
    <lineage>
        <taxon>Eukaryota</taxon>
        <taxon>Viridiplantae</taxon>
        <taxon>Streptophyta</taxon>
        <taxon>Embryophyta</taxon>
        <taxon>Tracheophyta</taxon>
        <taxon>Spermatophyta</taxon>
        <taxon>Magnoliopsida</taxon>
        <taxon>eudicotyledons</taxon>
        <taxon>Gunneridae</taxon>
        <taxon>Pentapetalae</taxon>
        <taxon>Caryophyllales</taxon>
        <taxon>Nepenthaceae</taxon>
        <taxon>Nepenthes</taxon>
    </lineage>
</organism>
<dbReference type="Proteomes" id="UP001279734">
    <property type="component" value="Unassembled WGS sequence"/>
</dbReference>
<evidence type="ECO:0000313" key="2">
    <source>
        <dbReference type="Proteomes" id="UP001279734"/>
    </source>
</evidence>
<protein>
    <submittedName>
        <fullName evidence="1">Uncharacterized protein</fullName>
    </submittedName>
</protein>
<reference evidence="1" key="1">
    <citation type="submission" date="2023-05" db="EMBL/GenBank/DDBJ databases">
        <title>Nepenthes gracilis genome sequencing.</title>
        <authorList>
            <person name="Fukushima K."/>
        </authorList>
    </citation>
    <scope>NUCLEOTIDE SEQUENCE</scope>
    <source>
        <strain evidence="1">SING2019-196</strain>
    </source>
</reference>